<dbReference type="GO" id="GO:0016765">
    <property type="term" value="F:transferase activity, transferring alkyl or aryl (other than methyl) groups"/>
    <property type="evidence" value="ECO:0007669"/>
    <property type="project" value="InterPro"/>
</dbReference>
<dbReference type="Proteomes" id="UP001165079">
    <property type="component" value="Unassembled WGS sequence"/>
</dbReference>
<organism evidence="6 7">
    <name type="scientific">Actinorhabdospora filicis</name>
    <dbReference type="NCBI Taxonomy" id="1785913"/>
    <lineage>
        <taxon>Bacteria</taxon>
        <taxon>Bacillati</taxon>
        <taxon>Actinomycetota</taxon>
        <taxon>Actinomycetes</taxon>
        <taxon>Micromonosporales</taxon>
        <taxon>Micromonosporaceae</taxon>
        <taxon>Actinorhabdospora</taxon>
    </lineage>
</organism>
<keyword evidence="7" id="KW-1185">Reference proteome</keyword>
<dbReference type="EMBL" id="BSTX01000001">
    <property type="protein sequence ID" value="GLZ76912.1"/>
    <property type="molecule type" value="Genomic_DNA"/>
</dbReference>
<name>A0A9W6W2E0_9ACTN</name>
<dbReference type="GO" id="GO:0016020">
    <property type="term" value="C:membrane"/>
    <property type="evidence" value="ECO:0007669"/>
    <property type="project" value="UniProtKB-SubCell"/>
</dbReference>
<accession>A0A9W6W2E0</accession>
<evidence type="ECO:0000256" key="5">
    <source>
        <dbReference type="SAM" id="Phobius"/>
    </source>
</evidence>
<dbReference type="RefSeq" id="WP_285662064.1">
    <property type="nucleotide sequence ID" value="NZ_BSTX01000001.1"/>
</dbReference>
<evidence type="ECO:0000256" key="3">
    <source>
        <dbReference type="ARBA" id="ARBA00022989"/>
    </source>
</evidence>
<keyword evidence="2 5" id="KW-0812">Transmembrane</keyword>
<protein>
    <recommendedName>
        <fullName evidence="8">4-hydroxybenzoate polyprenyltransferase</fullName>
    </recommendedName>
</protein>
<evidence type="ECO:0000256" key="2">
    <source>
        <dbReference type="ARBA" id="ARBA00022692"/>
    </source>
</evidence>
<feature type="transmembrane region" description="Helical" evidence="5">
    <location>
        <begin position="192"/>
        <end position="210"/>
    </location>
</feature>
<evidence type="ECO:0000256" key="1">
    <source>
        <dbReference type="ARBA" id="ARBA00004141"/>
    </source>
</evidence>
<proteinExistence type="predicted"/>
<feature type="transmembrane region" description="Helical" evidence="5">
    <location>
        <begin position="129"/>
        <end position="147"/>
    </location>
</feature>
<comment type="caution">
    <text evidence="6">The sequence shown here is derived from an EMBL/GenBank/DDBJ whole genome shotgun (WGS) entry which is preliminary data.</text>
</comment>
<keyword evidence="4 5" id="KW-0472">Membrane</keyword>
<dbReference type="Pfam" id="PF01040">
    <property type="entry name" value="UbiA"/>
    <property type="match status" value="1"/>
</dbReference>
<comment type="subcellular location">
    <subcellularLocation>
        <location evidence="1">Membrane</location>
        <topology evidence="1">Multi-pass membrane protein</topology>
    </subcellularLocation>
</comment>
<feature type="transmembrane region" description="Helical" evidence="5">
    <location>
        <begin position="84"/>
        <end position="117"/>
    </location>
</feature>
<keyword evidence="3 5" id="KW-1133">Transmembrane helix</keyword>
<feature type="transmembrane region" description="Helical" evidence="5">
    <location>
        <begin position="216"/>
        <end position="235"/>
    </location>
</feature>
<dbReference type="Gene3D" id="1.10.357.140">
    <property type="entry name" value="UbiA prenyltransferase"/>
    <property type="match status" value="1"/>
</dbReference>
<dbReference type="InterPro" id="IPR000537">
    <property type="entry name" value="UbiA_prenyltransferase"/>
</dbReference>
<feature type="transmembrane region" description="Helical" evidence="5">
    <location>
        <begin position="12"/>
        <end position="29"/>
    </location>
</feature>
<reference evidence="6" key="1">
    <citation type="submission" date="2023-03" db="EMBL/GenBank/DDBJ databases">
        <title>Actinorhabdospora filicis NBRC 111898.</title>
        <authorList>
            <person name="Ichikawa N."/>
            <person name="Sato H."/>
            <person name="Tonouchi N."/>
        </authorList>
    </citation>
    <scope>NUCLEOTIDE SEQUENCE</scope>
    <source>
        <strain evidence="6">NBRC 111898</strain>
    </source>
</reference>
<evidence type="ECO:0000313" key="7">
    <source>
        <dbReference type="Proteomes" id="UP001165079"/>
    </source>
</evidence>
<evidence type="ECO:0000313" key="6">
    <source>
        <dbReference type="EMBL" id="GLZ76912.1"/>
    </source>
</evidence>
<evidence type="ECO:0008006" key="8">
    <source>
        <dbReference type="Google" id="ProtNLM"/>
    </source>
</evidence>
<dbReference type="InterPro" id="IPR044878">
    <property type="entry name" value="UbiA_sf"/>
</dbReference>
<feature type="transmembrane region" description="Helical" evidence="5">
    <location>
        <begin position="36"/>
        <end position="53"/>
    </location>
</feature>
<evidence type="ECO:0000256" key="4">
    <source>
        <dbReference type="ARBA" id="ARBA00023136"/>
    </source>
</evidence>
<feature type="transmembrane region" description="Helical" evidence="5">
    <location>
        <begin position="153"/>
        <end position="171"/>
    </location>
</feature>
<sequence>MPLLPLVRASHPGPAVVVTTVSVLLGVAFGRGPATTVLIGLAVLAGQLSIGWHNDFLDAGRDLASGRLDKPLATGELSPDAVRWAAGLSALASVVLSLLTGWTGGVLHIAAVAGAWAYNQFYKSTPWSVLPFAFSFGLLPSFCAGGPQEAPWWTVAAGALLGAGAHFANVLPDLAEDAATGVRGLPHRLGRLGSELAASGLLLGAAVVLAVGIGRWYALAAVALAAVVIPLGLWLGRRIGGRMVFRAAMALAVVDVVLLVAGSATVTV</sequence>
<gene>
    <name evidence="6" type="ORF">Afil01_17190</name>
</gene>
<dbReference type="AlphaFoldDB" id="A0A9W6W2E0"/>
<feature type="transmembrane region" description="Helical" evidence="5">
    <location>
        <begin position="247"/>
        <end position="266"/>
    </location>
</feature>